<dbReference type="EMBL" id="BAABHW010000001">
    <property type="protein sequence ID" value="GAA5069719.1"/>
    <property type="molecule type" value="Genomic_DNA"/>
</dbReference>
<name>A0ABP9L5Q8_9RHOB</name>
<evidence type="ECO:0000256" key="1">
    <source>
        <dbReference type="SAM" id="MobiDB-lite"/>
    </source>
</evidence>
<proteinExistence type="predicted"/>
<keyword evidence="2" id="KW-0472">Membrane</keyword>
<evidence type="ECO:0000313" key="3">
    <source>
        <dbReference type="EMBL" id="GAA5069719.1"/>
    </source>
</evidence>
<organism evidence="3 4">
    <name type="scientific">[Roseibacterium] beibuensis</name>
    <dbReference type="NCBI Taxonomy" id="1193142"/>
    <lineage>
        <taxon>Bacteria</taxon>
        <taxon>Pseudomonadati</taxon>
        <taxon>Pseudomonadota</taxon>
        <taxon>Alphaproteobacteria</taxon>
        <taxon>Rhodobacterales</taxon>
        <taxon>Roseobacteraceae</taxon>
        <taxon>Roseicyclus</taxon>
    </lineage>
</organism>
<evidence type="ECO:0008006" key="5">
    <source>
        <dbReference type="Google" id="ProtNLM"/>
    </source>
</evidence>
<keyword evidence="2" id="KW-0812">Transmembrane</keyword>
<keyword evidence="4" id="KW-1185">Reference proteome</keyword>
<feature type="region of interest" description="Disordered" evidence="1">
    <location>
        <begin position="197"/>
        <end position="262"/>
    </location>
</feature>
<feature type="transmembrane region" description="Helical" evidence="2">
    <location>
        <begin position="20"/>
        <end position="49"/>
    </location>
</feature>
<evidence type="ECO:0000313" key="4">
    <source>
        <dbReference type="Proteomes" id="UP001499910"/>
    </source>
</evidence>
<protein>
    <recommendedName>
        <fullName evidence="5">DUF4760 domain-containing protein</fullName>
    </recommendedName>
</protein>
<accession>A0ABP9L5Q8</accession>
<dbReference type="RefSeq" id="WP_259546149.1">
    <property type="nucleotide sequence ID" value="NZ_BAABHW010000001.1"/>
</dbReference>
<reference evidence="4" key="1">
    <citation type="journal article" date="2019" name="Int. J. Syst. Evol. Microbiol.">
        <title>The Global Catalogue of Microorganisms (GCM) 10K type strain sequencing project: providing services to taxonomists for standard genome sequencing and annotation.</title>
        <authorList>
            <consortium name="The Broad Institute Genomics Platform"/>
            <consortium name="The Broad Institute Genome Sequencing Center for Infectious Disease"/>
            <person name="Wu L."/>
            <person name="Ma J."/>
        </authorList>
    </citation>
    <scope>NUCLEOTIDE SEQUENCE [LARGE SCALE GENOMIC DNA]</scope>
    <source>
        <strain evidence="4">JCM 18015</strain>
    </source>
</reference>
<gene>
    <name evidence="3" type="ORF">GCM10023209_11700</name>
</gene>
<feature type="compositionally biased region" description="Pro residues" evidence="1">
    <location>
        <begin position="224"/>
        <end position="250"/>
    </location>
</feature>
<keyword evidence="2" id="KW-1133">Transmembrane helix</keyword>
<sequence>MEAVGDFLAEFLDGDVDSVSGALILLLVSSAVAVIGAVLRAILTGVLAWNDRRRHRKEALTDIVIYARTYFLNVHRVASDAALQPVRAEIEKDPTGFRGFNAAVSDDDVYLEYKEIRRSLSAEEMSLCDTFFDRARIFQTYYLKLATEDFRELSRERKLRTLDTLKELGVRLVETYETLREKGPEFSAIAAKIKLEDVLPDPREQKSSASGSPAGQDQPAVPRARPPTPRPPVPRPPVPRPPVPQPPQPNVPTSRRDKPEIS</sequence>
<feature type="compositionally biased region" description="Basic and acidic residues" evidence="1">
    <location>
        <begin position="197"/>
        <end position="206"/>
    </location>
</feature>
<comment type="caution">
    <text evidence="3">The sequence shown here is derived from an EMBL/GenBank/DDBJ whole genome shotgun (WGS) entry which is preliminary data.</text>
</comment>
<evidence type="ECO:0000256" key="2">
    <source>
        <dbReference type="SAM" id="Phobius"/>
    </source>
</evidence>
<dbReference type="Proteomes" id="UP001499910">
    <property type="component" value="Unassembled WGS sequence"/>
</dbReference>